<dbReference type="EnsemblPlants" id="MELO3C032303.2.1">
    <property type="protein sequence ID" value="MELO3C032303.2.1"/>
    <property type="gene ID" value="MELO3C032303.2"/>
</dbReference>
<sequence>MSVVFTEKENKRTNLIVSASSSSLSISFEIAEKRVCKLTLQREFQSRTQRGSWVDEKTFVGSCSNFEGRIFSIRITLNKAVLTRKGAEERLVLPKHGMEFLLLGLYLILDRFKLYLNHQW</sequence>
<evidence type="ECO:0000313" key="1">
    <source>
        <dbReference type="EnsemblPlants" id="MELO3C032303.2.1"/>
    </source>
</evidence>
<name>A0A9I9EDM5_CUCME</name>
<organism evidence="1">
    <name type="scientific">Cucumis melo</name>
    <name type="common">Muskmelon</name>
    <dbReference type="NCBI Taxonomy" id="3656"/>
    <lineage>
        <taxon>Eukaryota</taxon>
        <taxon>Viridiplantae</taxon>
        <taxon>Streptophyta</taxon>
        <taxon>Embryophyta</taxon>
        <taxon>Tracheophyta</taxon>
        <taxon>Spermatophyta</taxon>
        <taxon>Magnoliopsida</taxon>
        <taxon>eudicotyledons</taxon>
        <taxon>Gunneridae</taxon>
        <taxon>Pentapetalae</taxon>
        <taxon>rosids</taxon>
        <taxon>fabids</taxon>
        <taxon>Cucurbitales</taxon>
        <taxon>Cucurbitaceae</taxon>
        <taxon>Benincaseae</taxon>
        <taxon>Cucumis</taxon>
    </lineage>
</organism>
<protein>
    <submittedName>
        <fullName evidence="1">Uncharacterized protein</fullName>
    </submittedName>
</protein>
<reference evidence="1" key="1">
    <citation type="submission" date="2023-03" db="UniProtKB">
        <authorList>
            <consortium name="EnsemblPlants"/>
        </authorList>
    </citation>
    <scope>IDENTIFICATION</scope>
</reference>
<accession>A0A9I9EDM5</accession>
<dbReference type="Gramene" id="MELO3C032303.2.1">
    <property type="protein sequence ID" value="MELO3C032303.2.1"/>
    <property type="gene ID" value="MELO3C032303.2"/>
</dbReference>
<dbReference type="AlphaFoldDB" id="A0A9I9EDM5"/>
<proteinExistence type="predicted"/>